<dbReference type="AlphaFoldDB" id="A0A7R8VCV1"/>
<accession>A0A7R8VCV1</accession>
<feature type="region of interest" description="Disordered" evidence="1">
    <location>
        <begin position="1"/>
        <end position="25"/>
    </location>
</feature>
<evidence type="ECO:0000313" key="2">
    <source>
        <dbReference type="EMBL" id="CAD7195055.1"/>
    </source>
</evidence>
<evidence type="ECO:0000256" key="1">
    <source>
        <dbReference type="SAM" id="MobiDB-lite"/>
    </source>
</evidence>
<feature type="region of interest" description="Disordered" evidence="1">
    <location>
        <begin position="449"/>
        <end position="497"/>
    </location>
</feature>
<feature type="region of interest" description="Disordered" evidence="1">
    <location>
        <begin position="393"/>
        <end position="422"/>
    </location>
</feature>
<sequence length="649" mass="73059">MESESVHPGDIPSTQSNGSDININESHLGSMCKLEDYAMNKFENTQKSSESNSYPIKVENILWEPSYAQNDTLGYEEHNISMPLIHGFEFKTENDYRSEETSSILDISHSNRFTAHIQEGCKAPSLENDSESVKEGESTYLELKTVPYVTYPRTLFDEMDPHFSNGATSSVKAISEASDDTSSFCEETGFYTSHTPEEAVFPIVKQSDLDSQYILPDLDQSLDCMRSKCESNKPSLRNDGTHNVQRKIPSTADVQVCRKVGIEPKLTEDGKSQGNLTTNGLVANRTSSQMVSKKELALKILERWKLINPISVTQEQLSANFFACRLKTRLASRLPPVHMRPTFEDLVHFHSNKLEGTESFSSNVPTPQANQPCEVAPEMEDTSCRLSSNTIAKTAQPPRKTWGRTSSRNIPNAKPKMPKKVSSCGLDVKSECELALQQLQQLTERAIQRKRRSGATISTPHKKLGEIRRKQRNGGIGKENHLGKTTPSSPDLDSNLDLPVLSSRAQQDKRDSYYIQRSFQELRLLTTGSRCKFLKKGRVENYFGKKTRYINPDSNLYLPIIGGLVYCESNLPRWHSWLNALVVLSSTAEDGEIETTDLMDRAICYFGVDLFLQSDDSMNTQYEAGALIFYQQFLLQFYPGKWAGSPSYF</sequence>
<gene>
    <name evidence="2" type="ORF">TDIB3V08_LOCUS1461</name>
</gene>
<feature type="compositionally biased region" description="Polar residues" evidence="1">
    <location>
        <begin position="12"/>
        <end position="25"/>
    </location>
</feature>
<feature type="compositionally biased region" description="Polar residues" evidence="1">
    <location>
        <begin position="483"/>
        <end position="492"/>
    </location>
</feature>
<proteinExistence type="predicted"/>
<protein>
    <submittedName>
        <fullName evidence="2">Uncharacterized protein</fullName>
    </submittedName>
</protein>
<organism evidence="2">
    <name type="scientific">Timema douglasi</name>
    <name type="common">Walking stick</name>
    <dbReference type="NCBI Taxonomy" id="61478"/>
    <lineage>
        <taxon>Eukaryota</taxon>
        <taxon>Metazoa</taxon>
        <taxon>Ecdysozoa</taxon>
        <taxon>Arthropoda</taxon>
        <taxon>Hexapoda</taxon>
        <taxon>Insecta</taxon>
        <taxon>Pterygota</taxon>
        <taxon>Neoptera</taxon>
        <taxon>Polyneoptera</taxon>
        <taxon>Phasmatodea</taxon>
        <taxon>Timematodea</taxon>
        <taxon>Timematoidea</taxon>
        <taxon>Timematidae</taxon>
        <taxon>Timema</taxon>
    </lineage>
</organism>
<dbReference type="EMBL" id="OA564638">
    <property type="protein sequence ID" value="CAD7195055.1"/>
    <property type="molecule type" value="Genomic_DNA"/>
</dbReference>
<reference evidence="2" key="1">
    <citation type="submission" date="2020-11" db="EMBL/GenBank/DDBJ databases">
        <authorList>
            <person name="Tran Van P."/>
        </authorList>
    </citation>
    <scope>NUCLEOTIDE SEQUENCE</scope>
</reference>
<name>A0A7R8VCV1_TIMDO</name>